<keyword evidence="2" id="KW-1185">Reference proteome</keyword>
<gene>
    <name evidence="1" type="ORF">CVP04_08185</name>
</gene>
<organism evidence="1 2">
    <name type="scientific">Caviibacterium pharyngocola</name>
    <dbReference type="NCBI Taxonomy" id="28159"/>
    <lineage>
        <taxon>Bacteria</taxon>
        <taxon>Pseudomonadati</taxon>
        <taxon>Pseudomonadota</taxon>
        <taxon>Gammaproteobacteria</taxon>
        <taxon>Pasteurellales</taxon>
        <taxon>Pasteurellaceae</taxon>
        <taxon>Caviibacterium</taxon>
    </lineage>
</organism>
<accession>A0A2M8RUQ9</accession>
<proteinExistence type="predicted"/>
<reference evidence="1 2" key="1">
    <citation type="submission" date="2017-11" db="EMBL/GenBank/DDBJ databases">
        <title>Reclassification of Bisgaard taxon 5 as Caviibacterium pharyngocola gen. nov., sp. nov.</title>
        <authorList>
            <person name="Christensen H."/>
        </authorList>
    </citation>
    <scope>NUCLEOTIDE SEQUENCE [LARGE SCALE GENOMIC DNA]</scope>
    <source>
        <strain evidence="1 2">7_3</strain>
    </source>
</reference>
<name>A0A2M8RUQ9_9PAST</name>
<sequence>MSKAKLTKGTGLSLGSLEKPVMPELKTELVGNEQRTTIFLSVDLYKAAKQFALMNDMTFKQYLNDLVRADLTSKNLL</sequence>
<dbReference type="RefSeq" id="WP_100297027.1">
    <property type="nucleotide sequence ID" value="NZ_PHGZ01000017.1"/>
</dbReference>
<dbReference type="Proteomes" id="UP000230282">
    <property type="component" value="Unassembled WGS sequence"/>
</dbReference>
<evidence type="ECO:0000313" key="1">
    <source>
        <dbReference type="EMBL" id="PJG82636.1"/>
    </source>
</evidence>
<evidence type="ECO:0000313" key="2">
    <source>
        <dbReference type="Proteomes" id="UP000230282"/>
    </source>
</evidence>
<dbReference type="AlphaFoldDB" id="A0A2M8RUQ9"/>
<protein>
    <submittedName>
        <fullName evidence="1">Uncharacterized protein</fullName>
    </submittedName>
</protein>
<dbReference type="EMBL" id="PHGZ01000017">
    <property type="protein sequence ID" value="PJG82636.1"/>
    <property type="molecule type" value="Genomic_DNA"/>
</dbReference>
<comment type="caution">
    <text evidence="1">The sequence shown here is derived from an EMBL/GenBank/DDBJ whole genome shotgun (WGS) entry which is preliminary data.</text>
</comment>
<dbReference type="OrthoDB" id="5684528at2"/>